<dbReference type="AlphaFoldDB" id="A0A1V9FHS5"/>
<accession>A0A1V9FHS5</accession>
<proteinExistence type="predicted"/>
<gene>
    <name evidence="1" type="ORF">A3860_09385</name>
</gene>
<sequence>MLSKEGDRIFYQRKTNDSRSLFFDFNMKKGDSIFVHNNFLFNRFQAAWQDVSKEYFLIVEDKIVKGNNDAIFKIVFRKFNFIYPNDNLGFYVSRKSGVLLVFVGLISDNNECIFRYVGDKRLMDPKTLFCPENIM</sequence>
<name>A0A1V9FHS5_9BACT</name>
<evidence type="ECO:0000313" key="2">
    <source>
        <dbReference type="Proteomes" id="UP000192796"/>
    </source>
</evidence>
<reference evidence="1 2" key="1">
    <citation type="submission" date="2016-03" db="EMBL/GenBank/DDBJ databases">
        <title>Niastella vici sp. nov., isolated from farmland soil.</title>
        <authorList>
            <person name="Chen L."/>
            <person name="Wang D."/>
            <person name="Yang S."/>
            <person name="Wang G."/>
        </authorList>
    </citation>
    <scope>NUCLEOTIDE SEQUENCE [LARGE SCALE GENOMIC DNA]</scope>
    <source>
        <strain evidence="1 2">DJ57</strain>
    </source>
</reference>
<evidence type="ECO:0000313" key="1">
    <source>
        <dbReference type="EMBL" id="OQP57827.1"/>
    </source>
</evidence>
<organism evidence="1 2">
    <name type="scientific">Niastella vici</name>
    <dbReference type="NCBI Taxonomy" id="1703345"/>
    <lineage>
        <taxon>Bacteria</taxon>
        <taxon>Pseudomonadati</taxon>
        <taxon>Bacteroidota</taxon>
        <taxon>Chitinophagia</taxon>
        <taxon>Chitinophagales</taxon>
        <taxon>Chitinophagaceae</taxon>
        <taxon>Niastella</taxon>
    </lineage>
</organism>
<protein>
    <submittedName>
        <fullName evidence="1">Uncharacterized protein</fullName>
    </submittedName>
</protein>
<comment type="caution">
    <text evidence="1">The sequence shown here is derived from an EMBL/GenBank/DDBJ whole genome shotgun (WGS) entry which is preliminary data.</text>
</comment>
<keyword evidence="2" id="KW-1185">Reference proteome</keyword>
<dbReference type="EMBL" id="LVYD01000113">
    <property type="protein sequence ID" value="OQP57827.1"/>
    <property type="molecule type" value="Genomic_DNA"/>
</dbReference>
<dbReference type="Proteomes" id="UP000192796">
    <property type="component" value="Unassembled WGS sequence"/>
</dbReference>
<dbReference type="STRING" id="1703345.A3860_09385"/>